<name>A0A1G2B1W5_9BACT</name>
<reference evidence="2 3" key="1">
    <citation type="journal article" date="2016" name="Nat. Commun.">
        <title>Thousands of microbial genomes shed light on interconnected biogeochemical processes in an aquifer system.</title>
        <authorList>
            <person name="Anantharaman K."/>
            <person name="Brown C.T."/>
            <person name="Hug L.A."/>
            <person name="Sharon I."/>
            <person name="Castelle C.J."/>
            <person name="Probst A.J."/>
            <person name="Thomas B.C."/>
            <person name="Singh A."/>
            <person name="Wilkins M.J."/>
            <person name="Karaoz U."/>
            <person name="Brodie E.L."/>
            <person name="Williams K.H."/>
            <person name="Hubbard S.S."/>
            <person name="Banfield J.F."/>
        </authorList>
    </citation>
    <scope>NUCLEOTIDE SEQUENCE [LARGE SCALE GENOMIC DNA]</scope>
</reference>
<dbReference type="STRING" id="1798543.A2898_02645"/>
<protein>
    <recommendedName>
        <fullName evidence="1">Peptidase C39-like domain-containing protein</fullName>
    </recommendedName>
</protein>
<accession>A0A1G2B1W5</accession>
<evidence type="ECO:0000259" key="1">
    <source>
        <dbReference type="Pfam" id="PF13529"/>
    </source>
</evidence>
<dbReference type="Pfam" id="PF13529">
    <property type="entry name" value="Peptidase_C39_2"/>
    <property type="match status" value="1"/>
</dbReference>
<dbReference type="Proteomes" id="UP000179164">
    <property type="component" value="Unassembled WGS sequence"/>
</dbReference>
<feature type="domain" description="Peptidase C39-like" evidence="1">
    <location>
        <begin position="84"/>
        <end position="225"/>
    </location>
</feature>
<dbReference type="InterPro" id="IPR039564">
    <property type="entry name" value="Peptidase_C39-like"/>
</dbReference>
<proteinExistence type="predicted"/>
<dbReference type="EMBL" id="MHKE01000015">
    <property type="protein sequence ID" value="OGY83148.1"/>
    <property type="molecule type" value="Genomic_DNA"/>
</dbReference>
<gene>
    <name evidence="2" type="ORF">A2898_02645</name>
</gene>
<sequence length="267" mass="30297">MKGKKTLVVITTLLIASFVAYSFRTPIIDTWEDLVEEDIPTVSYNDVRNTAPAVNPPANANIDVDATNVNTPEPASALPSSFNLEVPFTTQAPFANWDFPYQEACEEASTITVHYYYQDKTFTKEIADKEILDLVEWEKDYFGDYKDTTAEETAEFIKAYWGYDRVDVEYDPTVEQIQRHVFAGRPVIIPAAGKQLGNPNFRNGGPLYHMFVVRGWADSQFITNDVGTRNGENYRYTYDIVMKAMHDWNGGDVDNGQKVIIVVYPNN</sequence>
<evidence type="ECO:0000313" key="3">
    <source>
        <dbReference type="Proteomes" id="UP000179164"/>
    </source>
</evidence>
<dbReference type="Gene3D" id="3.90.70.10">
    <property type="entry name" value="Cysteine proteinases"/>
    <property type="match status" value="1"/>
</dbReference>
<dbReference type="AlphaFoldDB" id="A0A1G2B1W5"/>
<evidence type="ECO:0000313" key="2">
    <source>
        <dbReference type="EMBL" id="OGY83148.1"/>
    </source>
</evidence>
<organism evidence="2 3">
    <name type="scientific">Candidatus Kerfeldbacteria bacterium RIFCSPLOWO2_01_FULL_48_11</name>
    <dbReference type="NCBI Taxonomy" id="1798543"/>
    <lineage>
        <taxon>Bacteria</taxon>
        <taxon>Candidatus Kerfeldiibacteriota</taxon>
    </lineage>
</organism>
<comment type="caution">
    <text evidence="2">The sequence shown here is derived from an EMBL/GenBank/DDBJ whole genome shotgun (WGS) entry which is preliminary data.</text>
</comment>